<dbReference type="PANTHER" id="PTHR37023:SF1">
    <property type="entry name" value="ISSOD25 TRANSPOSASE TNPA_ISSOD25"/>
    <property type="match status" value="1"/>
</dbReference>
<dbReference type="HOGENOM" id="CLU_2071129_0_0_6"/>
<dbReference type="EMBL" id="AAOH01000001">
    <property type="protein sequence ID" value="EAR30698.1"/>
    <property type="molecule type" value="Genomic_DNA"/>
</dbReference>
<name>A4C566_9GAMM</name>
<evidence type="ECO:0000313" key="2">
    <source>
        <dbReference type="EMBL" id="EAR30698.1"/>
    </source>
</evidence>
<evidence type="ECO:0000313" key="3">
    <source>
        <dbReference type="Proteomes" id="UP000006201"/>
    </source>
</evidence>
<gene>
    <name evidence="2" type="ORF">PTD2_03976</name>
</gene>
<evidence type="ECO:0000259" key="1">
    <source>
        <dbReference type="Pfam" id="PF04986"/>
    </source>
</evidence>
<dbReference type="GO" id="GO:0004803">
    <property type="term" value="F:transposase activity"/>
    <property type="evidence" value="ECO:0007669"/>
    <property type="project" value="InterPro"/>
</dbReference>
<dbReference type="InterPro" id="IPR007069">
    <property type="entry name" value="Transposase_32"/>
</dbReference>
<protein>
    <submittedName>
        <fullName evidence="2">Transposase, IS91 family, putative</fullName>
    </submittedName>
</protein>
<dbReference type="PANTHER" id="PTHR37023">
    <property type="entry name" value="TRANSPOSASE"/>
    <property type="match status" value="1"/>
</dbReference>
<sequence>MVGASLLAKTSEACPLFVGWALARGSCYEFLRRYLQHVLPKGFMRIRHYGFLANACRKRKLALIRSQAPQTDKPLKPKTAKETQLPHWPWPCQKCKTGTLRFIGIITVDEVMNKAERTS</sequence>
<dbReference type="Pfam" id="PF04986">
    <property type="entry name" value="Y2_Tnp"/>
    <property type="match status" value="1"/>
</dbReference>
<dbReference type="Proteomes" id="UP000006201">
    <property type="component" value="Unassembled WGS sequence"/>
</dbReference>
<dbReference type="eggNOG" id="COG0517">
    <property type="taxonomic scope" value="Bacteria"/>
</dbReference>
<keyword evidence="3" id="KW-1185">Reference proteome</keyword>
<dbReference type="GO" id="GO:0006313">
    <property type="term" value="P:DNA transposition"/>
    <property type="evidence" value="ECO:0007669"/>
    <property type="project" value="InterPro"/>
</dbReference>
<feature type="domain" description="Transposase IS801/IS1294" evidence="1">
    <location>
        <begin position="28"/>
        <end position="58"/>
    </location>
</feature>
<reference evidence="2 3" key="1">
    <citation type="submission" date="2006-02" db="EMBL/GenBank/DDBJ databases">
        <authorList>
            <person name="Moran M.A."/>
            <person name="Kjelleberg S."/>
            <person name="Egan S."/>
            <person name="Saunders N."/>
            <person name="Thomas T."/>
            <person name="Ferriera S."/>
            <person name="Johnson J."/>
            <person name="Kravitz S."/>
            <person name="Halpern A."/>
            <person name="Remington K."/>
            <person name="Beeson K."/>
            <person name="Tran B."/>
            <person name="Rogers Y.-H."/>
            <person name="Friedman R."/>
            <person name="Venter J.C."/>
        </authorList>
    </citation>
    <scope>NUCLEOTIDE SEQUENCE [LARGE SCALE GENOMIC DNA]</scope>
    <source>
        <strain evidence="2 3">D2</strain>
    </source>
</reference>
<organism evidence="2 3">
    <name type="scientific">Pseudoalteromonas tunicata D2</name>
    <dbReference type="NCBI Taxonomy" id="87626"/>
    <lineage>
        <taxon>Bacteria</taxon>
        <taxon>Pseudomonadati</taxon>
        <taxon>Pseudomonadota</taxon>
        <taxon>Gammaproteobacteria</taxon>
        <taxon>Alteromonadales</taxon>
        <taxon>Pseudoalteromonadaceae</taxon>
        <taxon>Pseudoalteromonas</taxon>
    </lineage>
</organism>
<accession>A4C566</accession>
<dbReference type="AlphaFoldDB" id="A4C566"/>
<dbReference type="GO" id="GO:0003677">
    <property type="term" value="F:DNA binding"/>
    <property type="evidence" value="ECO:0007669"/>
    <property type="project" value="InterPro"/>
</dbReference>
<comment type="caution">
    <text evidence="2">The sequence shown here is derived from an EMBL/GenBank/DDBJ whole genome shotgun (WGS) entry which is preliminary data.</text>
</comment>
<proteinExistence type="predicted"/>